<dbReference type="PANTHER" id="PTHR30203">
    <property type="entry name" value="OUTER MEMBRANE CATION EFFLUX PROTEIN"/>
    <property type="match status" value="1"/>
</dbReference>
<evidence type="ECO:0000256" key="3">
    <source>
        <dbReference type="ARBA" id="ARBA00022692"/>
    </source>
</evidence>
<keyword evidence="4 7" id="KW-0564">Palmitate</keyword>
<evidence type="ECO:0000256" key="5">
    <source>
        <dbReference type="ARBA" id="ARBA00023237"/>
    </source>
</evidence>
<evidence type="ECO:0000313" key="8">
    <source>
        <dbReference type="EMBL" id="REC98978.1"/>
    </source>
</evidence>
<proteinExistence type="inferred from homology"/>
<comment type="caution">
    <text evidence="8">The sequence shown here is derived from an EMBL/GenBank/DDBJ whole genome shotgun (WGS) entry which is preliminary data.</text>
</comment>
<name>A0A3D9E7D6_ECTOL</name>
<accession>A0A3D9E7D6</accession>
<dbReference type="Gene3D" id="1.20.1600.10">
    <property type="entry name" value="Outer membrane efflux proteins (OEP)"/>
    <property type="match status" value="1"/>
</dbReference>
<dbReference type="PANTHER" id="PTHR30203:SF25">
    <property type="entry name" value="OUTER MEMBRANE PROTEIN-RELATED"/>
    <property type="match status" value="1"/>
</dbReference>
<evidence type="ECO:0000256" key="7">
    <source>
        <dbReference type="RuleBase" id="RU362097"/>
    </source>
</evidence>
<dbReference type="AlphaFoldDB" id="A0A3D9E7D6"/>
<dbReference type="InterPro" id="IPR010131">
    <property type="entry name" value="MdtP/NodT-like"/>
</dbReference>
<reference evidence="8 9" key="1">
    <citation type="submission" date="2018-07" db="EMBL/GenBank/DDBJ databases">
        <title>Genome sequencing of rice bacterial endophytes.</title>
        <authorList>
            <person name="Venturi V."/>
        </authorList>
    </citation>
    <scope>NUCLEOTIDE SEQUENCE [LARGE SCALE GENOMIC DNA]</scope>
    <source>
        <strain evidence="8 9">AG1002</strain>
    </source>
</reference>
<evidence type="ECO:0000256" key="1">
    <source>
        <dbReference type="ARBA" id="ARBA00007613"/>
    </source>
</evidence>
<evidence type="ECO:0000256" key="4">
    <source>
        <dbReference type="ARBA" id="ARBA00023139"/>
    </source>
</evidence>
<keyword evidence="6 7" id="KW-0449">Lipoprotein</keyword>
<sequence length="484" mass="51243">MRSRLQIILLTSATLMSGCTVGPDYQAPVVALPAAFQQKPVAAPLADQSLAGWWDRFNDPLLSRLVEQALAQNLDLAQADARITQARAGVTVAKAVLLPVGNLNGQAGRAYQSLETPLGRVLNSSPSYDRSGSSFEANLDSSWELDVFGGLRRGREAAQGDYQASLAGASAVRLAVAAQTADLYLDIRGLQTRLAIARRQVDTQRGLLSMVTLLHGKGLATDRERNQTAGGLAVVQATIPALQYALEQGLNALDVMLAKPPGTYRAELAAVAPIPTAPRIETAGSPTDLLRRRPDLIAAERQLAAANARIGVAVAEYYPKLSLNALIGSATTISGSNLFSHDANQALGALGVRWRLFDFGRIDAQIQAAKGRDAELLAAYRLAVLRATEDVENALTAQLRREEQAALLASGEASLAQARQASSLAYQKGVVPLIEVLQADERLLRTADARAQAQTSAAQATVATFKALGGGWRSNGTAQLATKD</sequence>
<evidence type="ECO:0000256" key="2">
    <source>
        <dbReference type="ARBA" id="ARBA00022452"/>
    </source>
</evidence>
<dbReference type="Gene3D" id="2.20.200.10">
    <property type="entry name" value="Outer membrane efflux proteins (OEP)"/>
    <property type="match status" value="1"/>
</dbReference>
<dbReference type="GO" id="GO:0015562">
    <property type="term" value="F:efflux transmembrane transporter activity"/>
    <property type="evidence" value="ECO:0007669"/>
    <property type="project" value="InterPro"/>
</dbReference>
<dbReference type="GO" id="GO:0009279">
    <property type="term" value="C:cell outer membrane"/>
    <property type="evidence" value="ECO:0007669"/>
    <property type="project" value="UniProtKB-SubCell"/>
</dbReference>
<evidence type="ECO:0000256" key="6">
    <source>
        <dbReference type="ARBA" id="ARBA00023288"/>
    </source>
</evidence>
<dbReference type="SUPFAM" id="SSF56954">
    <property type="entry name" value="Outer membrane efflux proteins (OEP)"/>
    <property type="match status" value="1"/>
</dbReference>
<keyword evidence="3 7" id="KW-0812">Transmembrane</keyword>
<keyword evidence="2 7" id="KW-1134">Transmembrane beta strand</keyword>
<comment type="similarity">
    <text evidence="1 7">Belongs to the outer membrane factor (OMF) (TC 1.B.17) family.</text>
</comment>
<organism evidence="8 9">
    <name type="scientific">Ectopseudomonas oleovorans</name>
    <name type="common">Pseudomonas oleovorans</name>
    <dbReference type="NCBI Taxonomy" id="301"/>
    <lineage>
        <taxon>Bacteria</taxon>
        <taxon>Pseudomonadati</taxon>
        <taxon>Pseudomonadota</taxon>
        <taxon>Gammaproteobacteria</taxon>
        <taxon>Pseudomonadales</taxon>
        <taxon>Pseudomonadaceae</taxon>
        <taxon>Ectopseudomonas</taxon>
    </lineage>
</organism>
<evidence type="ECO:0000313" key="9">
    <source>
        <dbReference type="Proteomes" id="UP000256988"/>
    </source>
</evidence>
<dbReference type="RefSeq" id="WP_115947053.1">
    <property type="nucleotide sequence ID" value="NZ_QRDL01000010.1"/>
</dbReference>
<comment type="subcellular location">
    <subcellularLocation>
        <location evidence="7">Cell outer membrane</location>
        <topology evidence="7">Lipid-anchor</topology>
    </subcellularLocation>
</comment>
<keyword evidence="7" id="KW-0472">Membrane</keyword>
<dbReference type="EMBL" id="QRDL01000010">
    <property type="protein sequence ID" value="REC98978.1"/>
    <property type="molecule type" value="Genomic_DNA"/>
</dbReference>
<dbReference type="Pfam" id="PF02321">
    <property type="entry name" value="OEP"/>
    <property type="match status" value="2"/>
</dbReference>
<keyword evidence="5" id="KW-0998">Cell outer membrane</keyword>
<gene>
    <name evidence="8" type="ORF">DFO60_4773</name>
</gene>
<protein>
    <submittedName>
        <fullName evidence="8">NodT family efflux transporter outer membrane factor (OMF) lipoprotein</fullName>
    </submittedName>
</protein>
<dbReference type="InterPro" id="IPR003423">
    <property type="entry name" value="OMP_efflux"/>
</dbReference>
<dbReference type="NCBIfam" id="TIGR01845">
    <property type="entry name" value="outer_NodT"/>
    <property type="match status" value="1"/>
</dbReference>
<dbReference type="PROSITE" id="PS51257">
    <property type="entry name" value="PROKAR_LIPOPROTEIN"/>
    <property type="match status" value="1"/>
</dbReference>
<dbReference type="Proteomes" id="UP000256988">
    <property type="component" value="Unassembled WGS sequence"/>
</dbReference>